<dbReference type="InterPro" id="IPR025944">
    <property type="entry name" value="Sigma_54_int_dom_CS"/>
</dbReference>
<dbReference type="Proteomes" id="UP000886005">
    <property type="component" value="Unassembled WGS sequence"/>
</dbReference>
<dbReference type="EMBL" id="DRLD01000217">
    <property type="protein sequence ID" value="HED10592.1"/>
    <property type="molecule type" value="Genomic_DNA"/>
</dbReference>
<dbReference type="GO" id="GO:0043565">
    <property type="term" value="F:sequence-specific DNA binding"/>
    <property type="evidence" value="ECO:0007669"/>
    <property type="project" value="InterPro"/>
</dbReference>
<dbReference type="Gene3D" id="1.10.10.60">
    <property type="entry name" value="Homeodomain-like"/>
    <property type="match status" value="1"/>
</dbReference>
<keyword evidence="3" id="KW-0805">Transcription regulation</keyword>
<proteinExistence type="predicted"/>
<gene>
    <name evidence="6" type="ORF">ENJ10_07870</name>
</gene>
<dbReference type="Pfam" id="PF00158">
    <property type="entry name" value="Sigma54_activat"/>
    <property type="match status" value="1"/>
</dbReference>
<keyword evidence="1" id="KW-0547">Nucleotide-binding</keyword>
<dbReference type="InterPro" id="IPR058031">
    <property type="entry name" value="AAA_lid_NorR"/>
</dbReference>
<dbReference type="PROSITE" id="PS00688">
    <property type="entry name" value="SIGMA54_INTERACT_3"/>
    <property type="match status" value="1"/>
</dbReference>
<dbReference type="SUPFAM" id="SSF46689">
    <property type="entry name" value="Homeodomain-like"/>
    <property type="match status" value="1"/>
</dbReference>
<protein>
    <submittedName>
        <fullName evidence="6">Sigma-54-dependent Fis family transcriptional regulator</fullName>
    </submittedName>
</protein>
<dbReference type="GO" id="GO:0006355">
    <property type="term" value="P:regulation of DNA-templated transcription"/>
    <property type="evidence" value="ECO:0007669"/>
    <property type="project" value="InterPro"/>
</dbReference>
<dbReference type="InterPro" id="IPR002197">
    <property type="entry name" value="HTH_Fis"/>
</dbReference>
<dbReference type="InterPro" id="IPR002078">
    <property type="entry name" value="Sigma_54_int"/>
</dbReference>
<dbReference type="SMART" id="SM00382">
    <property type="entry name" value="AAA"/>
    <property type="match status" value="1"/>
</dbReference>
<keyword evidence="2" id="KW-0067">ATP-binding</keyword>
<dbReference type="AlphaFoldDB" id="A0A7V1PVG5"/>
<dbReference type="PROSITE" id="PS00675">
    <property type="entry name" value="SIGMA54_INTERACT_1"/>
    <property type="match status" value="1"/>
</dbReference>
<dbReference type="FunFam" id="3.40.50.300:FF:000006">
    <property type="entry name" value="DNA-binding transcriptional regulator NtrC"/>
    <property type="match status" value="1"/>
</dbReference>
<dbReference type="Pfam" id="PF25601">
    <property type="entry name" value="AAA_lid_14"/>
    <property type="match status" value="1"/>
</dbReference>
<sequence length="326" mass="36632">MNAGKPLTIVSQNEKILSLMQRIEKIAPSDSSVLLVGETGVGKEVFADYIHRYSHRRDKPFVKVGLAAMPADLLESELFGHEKGAFTSAHAEKKGLFEIADGGSIFLDDIDDVPMPIQSKLLRVLESGELMRVGATRPIRVDVRLITASKIDLKLLIERDKFRSDLFYRLNVVPMHIPPLRERSDDVPRLMNYFLENYGNGKPLPVTPRAMSALQRYNWPGNVRELRNVAQRLALFAEKEIDVKDLPAEIAHSGGLDVLLKKCQTCFYEDAMSFSQVMACLEANLLKQALAANQFNQSQAARHLKMSLSTFRDKLKKHSILLSDSL</sequence>
<evidence type="ECO:0000313" key="6">
    <source>
        <dbReference type="EMBL" id="HED10592.1"/>
    </source>
</evidence>
<dbReference type="PRINTS" id="PR01590">
    <property type="entry name" value="HTHFIS"/>
</dbReference>
<dbReference type="PROSITE" id="PS50045">
    <property type="entry name" value="SIGMA54_INTERACT_4"/>
    <property type="match status" value="1"/>
</dbReference>
<dbReference type="GO" id="GO:0005524">
    <property type="term" value="F:ATP binding"/>
    <property type="evidence" value="ECO:0007669"/>
    <property type="project" value="UniProtKB-KW"/>
</dbReference>
<dbReference type="PANTHER" id="PTHR32071">
    <property type="entry name" value="TRANSCRIPTIONAL REGULATORY PROTEIN"/>
    <property type="match status" value="1"/>
</dbReference>
<dbReference type="Gene3D" id="1.10.8.60">
    <property type="match status" value="1"/>
</dbReference>
<dbReference type="InterPro" id="IPR025662">
    <property type="entry name" value="Sigma_54_int_dom_ATP-bd_1"/>
</dbReference>
<name>A0A7V1PVG5_CALAY</name>
<reference evidence="6" key="1">
    <citation type="journal article" date="2020" name="mSystems">
        <title>Genome- and Community-Level Interaction Insights into Carbon Utilization and Element Cycling Functions of Hydrothermarchaeota in Hydrothermal Sediment.</title>
        <authorList>
            <person name="Zhou Z."/>
            <person name="Liu Y."/>
            <person name="Xu W."/>
            <person name="Pan J."/>
            <person name="Luo Z.H."/>
            <person name="Li M."/>
        </authorList>
    </citation>
    <scope>NUCLEOTIDE SEQUENCE [LARGE SCALE GENOMIC DNA]</scope>
    <source>
        <strain evidence="6">HyVt-456</strain>
    </source>
</reference>
<feature type="domain" description="Sigma-54 factor interaction" evidence="5">
    <location>
        <begin position="9"/>
        <end position="235"/>
    </location>
</feature>
<evidence type="ECO:0000256" key="4">
    <source>
        <dbReference type="ARBA" id="ARBA00023163"/>
    </source>
</evidence>
<dbReference type="Pfam" id="PF02954">
    <property type="entry name" value="HTH_8"/>
    <property type="match status" value="1"/>
</dbReference>
<comment type="caution">
    <text evidence="6">The sequence shown here is derived from an EMBL/GenBank/DDBJ whole genome shotgun (WGS) entry which is preliminary data.</text>
</comment>
<dbReference type="Gene3D" id="3.40.50.300">
    <property type="entry name" value="P-loop containing nucleotide triphosphate hydrolases"/>
    <property type="match status" value="1"/>
</dbReference>
<organism evidence="6">
    <name type="scientific">Caldithrix abyssi</name>
    <dbReference type="NCBI Taxonomy" id="187145"/>
    <lineage>
        <taxon>Bacteria</taxon>
        <taxon>Pseudomonadati</taxon>
        <taxon>Calditrichota</taxon>
        <taxon>Calditrichia</taxon>
        <taxon>Calditrichales</taxon>
        <taxon>Calditrichaceae</taxon>
        <taxon>Caldithrix</taxon>
    </lineage>
</organism>
<accession>A0A7V1PVG5</accession>
<dbReference type="InterPro" id="IPR009057">
    <property type="entry name" value="Homeodomain-like_sf"/>
</dbReference>
<evidence type="ECO:0000259" key="5">
    <source>
        <dbReference type="PROSITE" id="PS50045"/>
    </source>
</evidence>
<keyword evidence="4" id="KW-0804">Transcription</keyword>
<evidence type="ECO:0000256" key="3">
    <source>
        <dbReference type="ARBA" id="ARBA00023015"/>
    </source>
</evidence>
<evidence type="ECO:0000256" key="2">
    <source>
        <dbReference type="ARBA" id="ARBA00022840"/>
    </source>
</evidence>
<dbReference type="InterPro" id="IPR003593">
    <property type="entry name" value="AAA+_ATPase"/>
</dbReference>
<evidence type="ECO:0000256" key="1">
    <source>
        <dbReference type="ARBA" id="ARBA00022741"/>
    </source>
</evidence>
<dbReference type="InterPro" id="IPR027417">
    <property type="entry name" value="P-loop_NTPase"/>
</dbReference>
<dbReference type="CDD" id="cd00009">
    <property type="entry name" value="AAA"/>
    <property type="match status" value="1"/>
</dbReference>
<dbReference type="PANTHER" id="PTHR32071:SF57">
    <property type="entry name" value="C4-DICARBOXYLATE TRANSPORT TRANSCRIPTIONAL REGULATORY PROTEIN DCTD"/>
    <property type="match status" value="1"/>
</dbReference>
<dbReference type="SUPFAM" id="SSF52540">
    <property type="entry name" value="P-loop containing nucleoside triphosphate hydrolases"/>
    <property type="match status" value="1"/>
</dbReference>